<protein>
    <recommendedName>
        <fullName evidence="3">F-box domain-containing protein</fullName>
    </recommendedName>
</protein>
<dbReference type="AlphaFoldDB" id="A0A6A6ZL94"/>
<accession>A0A6A6ZL94</accession>
<reference evidence="1" key="1">
    <citation type="journal article" date="2020" name="Stud. Mycol.">
        <title>101 Dothideomycetes genomes: a test case for predicting lifestyles and emergence of pathogens.</title>
        <authorList>
            <person name="Haridas S."/>
            <person name="Albert R."/>
            <person name="Binder M."/>
            <person name="Bloem J."/>
            <person name="Labutti K."/>
            <person name="Salamov A."/>
            <person name="Andreopoulos B."/>
            <person name="Baker S."/>
            <person name="Barry K."/>
            <person name="Bills G."/>
            <person name="Bluhm B."/>
            <person name="Cannon C."/>
            <person name="Castanera R."/>
            <person name="Culley D."/>
            <person name="Daum C."/>
            <person name="Ezra D."/>
            <person name="Gonzalez J."/>
            <person name="Henrissat B."/>
            <person name="Kuo A."/>
            <person name="Liang C."/>
            <person name="Lipzen A."/>
            <person name="Lutzoni F."/>
            <person name="Magnuson J."/>
            <person name="Mondo S."/>
            <person name="Nolan M."/>
            <person name="Ohm R."/>
            <person name="Pangilinan J."/>
            <person name="Park H.-J."/>
            <person name="Ramirez L."/>
            <person name="Alfaro M."/>
            <person name="Sun H."/>
            <person name="Tritt A."/>
            <person name="Yoshinaga Y."/>
            <person name="Zwiers L.-H."/>
            <person name="Turgeon B."/>
            <person name="Goodwin S."/>
            <person name="Spatafora J."/>
            <person name="Crous P."/>
            <person name="Grigoriev I."/>
        </authorList>
    </citation>
    <scope>NUCLEOTIDE SEQUENCE</scope>
    <source>
        <strain evidence="1">CBS 113818</strain>
    </source>
</reference>
<dbReference type="PANTHER" id="PTHR42085:SF1">
    <property type="entry name" value="F-BOX DOMAIN-CONTAINING PROTEIN"/>
    <property type="match status" value="1"/>
</dbReference>
<evidence type="ECO:0000313" key="1">
    <source>
        <dbReference type="EMBL" id="KAF2821638.1"/>
    </source>
</evidence>
<organism evidence="1 2">
    <name type="scientific">Ophiobolus disseminans</name>
    <dbReference type="NCBI Taxonomy" id="1469910"/>
    <lineage>
        <taxon>Eukaryota</taxon>
        <taxon>Fungi</taxon>
        <taxon>Dikarya</taxon>
        <taxon>Ascomycota</taxon>
        <taxon>Pezizomycotina</taxon>
        <taxon>Dothideomycetes</taxon>
        <taxon>Pleosporomycetidae</taxon>
        <taxon>Pleosporales</taxon>
        <taxon>Pleosporineae</taxon>
        <taxon>Phaeosphaeriaceae</taxon>
        <taxon>Ophiobolus</taxon>
    </lineage>
</organism>
<evidence type="ECO:0000313" key="2">
    <source>
        <dbReference type="Proteomes" id="UP000799424"/>
    </source>
</evidence>
<gene>
    <name evidence="1" type="ORF">CC86DRAFT_386037</name>
</gene>
<evidence type="ECO:0008006" key="3">
    <source>
        <dbReference type="Google" id="ProtNLM"/>
    </source>
</evidence>
<dbReference type="EMBL" id="MU006236">
    <property type="protein sequence ID" value="KAF2821638.1"/>
    <property type="molecule type" value="Genomic_DNA"/>
</dbReference>
<proteinExistence type="predicted"/>
<dbReference type="InterPro" id="IPR038883">
    <property type="entry name" value="AN11006-like"/>
</dbReference>
<keyword evidence="2" id="KW-1185">Reference proteome</keyword>
<dbReference type="Proteomes" id="UP000799424">
    <property type="component" value="Unassembled WGS sequence"/>
</dbReference>
<dbReference type="PANTHER" id="PTHR42085">
    <property type="entry name" value="F-BOX DOMAIN-CONTAINING PROTEIN"/>
    <property type="match status" value="1"/>
</dbReference>
<dbReference type="OrthoDB" id="4790878at2759"/>
<name>A0A6A6ZL94_9PLEO</name>
<sequence>MPIDYRNRTRKKRVRSITTRPMPTFRFLDLPAELRKRVYAFAFTSPNETSIKWTTVTSRRKKEPNVYTNDKVPQPLNQIQYTNRQLRHEASGIEIQHNRIIFTAYPSLHNSAIRSLLVLAGRSTPRTILWITRVEVREPVDSAHKVIAWNWIQNNVARVVELLEFCLNHRHIGRVLSHTRTGIFLARMLRGGDENFLDTIGIQLYDD</sequence>